<dbReference type="RefSeq" id="WP_096330817.1">
    <property type="nucleotide sequence ID" value="NZ_FOMX01000005.1"/>
</dbReference>
<dbReference type="OrthoDB" id="5505241at2"/>
<feature type="region of interest" description="Disordered" evidence="1">
    <location>
        <begin position="1"/>
        <end position="48"/>
    </location>
</feature>
<sequence>MSTESSTGTTAPGTAGLTTTTAPDPASEPTTSLDTGTGSTTSTATTGDGTFIIPFDGGTCGAAFGEYQVRCTECNTWVQDCWEGAKCSPYSGDGDADWEALKCVDLDPAPDHPGDPCTVEGHGASGVDSCDGHSMCFHVDPDTLGGTCVPFCQGSPETPECPAGTTCMIANEGVIALCLPTCDPLAQTCPEGQACVAASVDPDAFFCLPGAGGQGQAFDSCDAACDPGLWCGEPELAGECDPEALGCCLPFCDLNLPQCPGPMLQCLPFFALGDAPAGLEHLGLCRLP</sequence>
<dbReference type="EMBL" id="FOMX01000005">
    <property type="protein sequence ID" value="SFD87361.1"/>
    <property type="molecule type" value="Genomic_DNA"/>
</dbReference>
<dbReference type="AlphaFoldDB" id="A0A1I1VWV0"/>
<evidence type="ECO:0000313" key="2">
    <source>
        <dbReference type="EMBL" id="SFD87361.1"/>
    </source>
</evidence>
<organism evidence="2 3">
    <name type="scientific">Nannocystis exedens</name>
    <dbReference type="NCBI Taxonomy" id="54"/>
    <lineage>
        <taxon>Bacteria</taxon>
        <taxon>Pseudomonadati</taxon>
        <taxon>Myxococcota</taxon>
        <taxon>Polyangia</taxon>
        <taxon>Nannocystales</taxon>
        <taxon>Nannocystaceae</taxon>
        <taxon>Nannocystis</taxon>
    </lineage>
</organism>
<proteinExistence type="predicted"/>
<name>A0A1I1VWV0_9BACT</name>
<evidence type="ECO:0000313" key="3">
    <source>
        <dbReference type="Proteomes" id="UP000199400"/>
    </source>
</evidence>
<evidence type="ECO:0000256" key="1">
    <source>
        <dbReference type="SAM" id="MobiDB-lite"/>
    </source>
</evidence>
<accession>A0A1I1VWV0</accession>
<protein>
    <submittedName>
        <fullName evidence="2">Uncharacterized protein</fullName>
    </submittedName>
</protein>
<reference evidence="3" key="1">
    <citation type="submission" date="2016-10" db="EMBL/GenBank/DDBJ databases">
        <authorList>
            <person name="Varghese N."/>
            <person name="Submissions S."/>
        </authorList>
    </citation>
    <scope>NUCLEOTIDE SEQUENCE [LARGE SCALE GENOMIC DNA]</scope>
    <source>
        <strain evidence="3">ATCC 25963</strain>
    </source>
</reference>
<keyword evidence="3" id="KW-1185">Reference proteome</keyword>
<gene>
    <name evidence="2" type="ORF">SAMN02745121_02032</name>
</gene>
<dbReference type="Proteomes" id="UP000199400">
    <property type="component" value="Unassembled WGS sequence"/>
</dbReference>